<dbReference type="EC" id="4.1.1.19" evidence="4"/>
<organism evidence="4 5">
    <name type="scientific">Handroanthus impetiginosus</name>
    <dbReference type="NCBI Taxonomy" id="429701"/>
    <lineage>
        <taxon>Eukaryota</taxon>
        <taxon>Viridiplantae</taxon>
        <taxon>Streptophyta</taxon>
        <taxon>Embryophyta</taxon>
        <taxon>Tracheophyta</taxon>
        <taxon>Spermatophyta</taxon>
        <taxon>Magnoliopsida</taxon>
        <taxon>eudicotyledons</taxon>
        <taxon>Gunneridae</taxon>
        <taxon>Pentapetalae</taxon>
        <taxon>asterids</taxon>
        <taxon>lamiids</taxon>
        <taxon>Lamiales</taxon>
        <taxon>Bignoniaceae</taxon>
        <taxon>Crescentiina</taxon>
        <taxon>Tabebuia alliance</taxon>
        <taxon>Handroanthus</taxon>
    </lineage>
</organism>
<keyword evidence="2" id="KW-0663">Pyridoxal phosphate</keyword>
<comment type="caution">
    <text evidence="4">The sequence shown here is derived from an EMBL/GenBank/DDBJ whole genome shotgun (WGS) entry which is preliminary data.</text>
</comment>
<dbReference type="GO" id="GO:0008792">
    <property type="term" value="F:arginine decarboxylase activity"/>
    <property type="evidence" value="ECO:0007669"/>
    <property type="project" value="UniProtKB-EC"/>
</dbReference>
<gene>
    <name evidence="4" type="ORF">CDL12_11915</name>
</gene>
<protein>
    <submittedName>
        <fullName evidence="4">Arginine decarboxylase</fullName>
        <ecNumber evidence="4">4.1.1.19</ecNumber>
    </submittedName>
</protein>
<dbReference type="PANTHER" id="PTHR43277">
    <property type="entry name" value="ARGININE DECARBOXYLASE"/>
    <property type="match status" value="1"/>
</dbReference>
<comment type="cofactor">
    <cofactor evidence="1">
        <name>pyridoxal 5'-phosphate</name>
        <dbReference type="ChEBI" id="CHEBI:597326"/>
    </cofactor>
</comment>
<dbReference type="InterPro" id="IPR015424">
    <property type="entry name" value="PyrdxlP-dep_Trfase"/>
</dbReference>
<accession>A0A2G9HD37</accession>
<evidence type="ECO:0000256" key="2">
    <source>
        <dbReference type="ARBA" id="ARBA00022898"/>
    </source>
</evidence>
<dbReference type="InterPro" id="IPR052357">
    <property type="entry name" value="Orn_Lys_Arg_decarboxylase-I"/>
</dbReference>
<evidence type="ECO:0000259" key="3">
    <source>
        <dbReference type="Pfam" id="PF01276"/>
    </source>
</evidence>
<dbReference type="Proteomes" id="UP000231279">
    <property type="component" value="Unassembled WGS sequence"/>
</dbReference>
<feature type="domain" description="Orn/Lys/Arg decarboxylases family 1 pyridoxal-P attachment site" evidence="3">
    <location>
        <begin position="88"/>
        <end position="162"/>
    </location>
</feature>
<dbReference type="SUPFAM" id="SSF53383">
    <property type="entry name" value="PLP-dependent transferases"/>
    <property type="match status" value="1"/>
</dbReference>
<dbReference type="Pfam" id="PF01276">
    <property type="entry name" value="OKR_DC_1"/>
    <property type="match status" value="1"/>
</dbReference>
<keyword evidence="5" id="KW-1185">Reference proteome</keyword>
<dbReference type="InterPro" id="IPR000310">
    <property type="entry name" value="Orn/Lys/Arg_deCO2ase_major_dom"/>
</dbReference>
<dbReference type="OrthoDB" id="5978656at2759"/>
<evidence type="ECO:0000313" key="4">
    <source>
        <dbReference type="EMBL" id="PIN15442.1"/>
    </source>
</evidence>
<dbReference type="STRING" id="429701.A0A2G9HD37"/>
<dbReference type="PANTHER" id="PTHR43277:SF5">
    <property type="entry name" value="ARGININE DECARBOXYLASE-LIKE ISOFORM X1"/>
    <property type="match status" value="1"/>
</dbReference>
<dbReference type="EMBL" id="NKXS01002069">
    <property type="protein sequence ID" value="PIN15442.1"/>
    <property type="molecule type" value="Genomic_DNA"/>
</dbReference>
<name>A0A2G9HD37_9LAMI</name>
<keyword evidence="4" id="KW-0456">Lyase</keyword>
<sequence>MLVSKLYRLGAHAVKSQLVRAPTFSPRTSGSTMVQNRYLRAQSHELFCTAAAKNTANAFCRRNMKIDQDSTPIINVESQTIPNSSNLPPLVRTLKESIERNAAPFHFPGHMKGQAAPSTLTKLVGTKPFLYDITELPEQDRFFHPSGPLLEAKKLAAELFGAK</sequence>
<evidence type="ECO:0000313" key="5">
    <source>
        <dbReference type="Proteomes" id="UP000231279"/>
    </source>
</evidence>
<evidence type="ECO:0000256" key="1">
    <source>
        <dbReference type="ARBA" id="ARBA00001933"/>
    </source>
</evidence>
<reference evidence="5" key="1">
    <citation type="journal article" date="2018" name="Gigascience">
        <title>Genome assembly of the Pink Ipe (Handroanthus impetiginosus, Bignoniaceae), a highly valued, ecologically keystone Neotropical timber forest tree.</title>
        <authorList>
            <person name="Silva-Junior O.B."/>
            <person name="Grattapaglia D."/>
            <person name="Novaes E."/>
            <person name="Collevatti R.G."/>
        </authorList>
    </citation>
    <scope>NUCLEOTIDE SEQUENCE [LARGE SCALE GENOMIC DNA]</scope>
    <source>
        <strain evidence="5">cv. UFG-1</strain>
    </source>
</reference>
<proteinExistence type="predicted"/>
<dbReference type="InterPro" id="IPR015421">
    <property type="entry name" value="PyrdxlP-dep_Trfase_major"/>
</dbReference>
<dbReference type="AlphaFoldDB" id="A0A2G9HD37"/>
<dbReference type="Gene3D" id="3.40.640.10">
    <property type="entry name" value="Type I PLP-dependent aspartate aminotransferase-like (Major domain)"/>
    <property type="match status" value="1"/>
</dbReference>